<comment type="caution">
    <text evidence="1">The sequence shown here is derived from an EMBL/GenBank/DDBJ whole genome shotgun (WGS) entry which is preliminary data.</text>
</comment>
<protein>
    <submittedName>
        <fullName evidence="1">Uncharacterized protein</fullName>
    </submittedName>
</protein>
<sequence>MKTDSNTMSEILKLHEQYVKEIEISGMKRLSANIYKINSQNFVRWISDDFVPGGKVKK</sequence>
<dbReference type="AlphaFoldDB" id="A0A916J8W5"/>
<dbReference type="Proteomes" id="UP000680038">
    <property type="component" value="Unassembled WGS sequence"/>
</dbReference>
<gene>
    <name evidence="1" type="ORF">DYBT9275_01417</name>
</gene>
<proteinExistence type="predicted"/>
<dbReference type="RefSeq" id="WP_215238067.1">
    <property type="nucleotide sequence ID" value="NZ_CAJRAF010000001.1"/>
</dbReference>
<evidence type="ECO:0000313" key="2">
    <source>
        <dbReference type="Proteomes" id="UP000680038"/>
    </source>
</evidence>
<evidence type="ECO:0000313" key="1">
    <source>
        <dbReference type="EMBL" id="CAG4994552.1"/>
    </source>
</evidence>
<organism evidence="1 2">
    <name type="scientific">Dyadobacter helix</name>
    <dbReference type="NCBI Taxonomy" id="2822344"/>
    <lineage>
        <taxon>Bacteria</taxon>
        <taxon>Pseudomonadati</taxon>
        <taxon>Bacteroidota</taxon>
        <taxon>Cytophagia</taxon>
        <taxon>Cytophagales</taxon>
        <taxon>Spirosomataceae</taxon>
        <taxon>Dyadobacter</taxon>
    </lineage>
</organism>
<name>A0A916J8W5_9BACT</name>
<dbReference type="EMBL" id="CAJRAF010000001">
    <property type="protein sequence ID" value="CAG4994552.1"/>
    <property type="molecule type" value="Genomic_DNA"/>
</dbReference>
<reference evidence="1" key="1">
    <citation type="submission" date="2021-04" db="EMBL/GenBank/DDBJ databases">
        <authorList>
            <person name="Rodrigo-Torres L."/>
            <person name="Arahal R. D."/>
            <person name="Lucena T."/>
        </authorList>
    </citation>
    <scope>NUCLEOTIDE SEQUENCE</scope>
    <source>
        <strain evidence="1">CECT 9275</strain>
    </source>
</reference>
<accession>A0A916J8W5</accession>
<keyword evidence="2" id="KW-1185">Reference proteome</keyword>